<comment type="caution">
    <text evidence="1">The sequence shown here is derived from an EMBL/GenBank/DDBJ whole genome shotgun (WGS) entry which is preliminary data.</text>
</comment>
<protein>
    <submittedName>
        <fullName evidence="1">Uncharacterized protein</fullName>
    </submittedName>
</protein>
<evidence type="ECO:0000313" key="1">
    <source>
        <dbReference type="EMBL" id="GKV50964.1"/>
    </source>
</evidence>
<evidence type="ECO:0000313" key="2">
    <source>
        <dbReference type="Proteomes" id="UP001054252"/>
    </source>
</evidence>
<dbReference type="EMBL" id="BPVZ01000415">
    <property type="protein sequence ID" value="GKV50964.1"/>
    <property type="molecule type" value="Genomic_DNA"/>
</dbReference>
<gene>
    <name evidence="1" type="ORF">SLEP1_g57641</name>
</gene>
<keyword evidence="2" id="KW-1185">Reference proteome</keyword>
<sequence>MHVRLNIDHVHYDSFFVSKICCVFLKKVIYKSYFKLHPR</sequence>
<accession>A0AAV5MPQ2</accession>
<dbReference type="AlphaFoldDB" id="A0AAV5MPQ2"/>
<proteinExistence type="predicted"/>
<dbReference type="Proteomes" id="UP001054252">
    <property type="component" value="Unassembled WGS sequence"/>
</dbReference>
<organism evidence="1 2">
    <name type="scientific">Rubroshorea leprosula</name>
    <dbReference type="NCBI Taxonomy" id="152421"/>
    <lineage>
        <taxon>Eukaryota</taxon>
        <taxon>Viridiplantae</taxon>
        <taxon>Streptophyta</taxon>
        <taxon>Embryophyta</taxon>
        <taxon>Tracheophyta</taxon>
        <taxon>Spermatophyta</taxon>
        <taxon>Magnoliopsida</taxon>
        <taxon>eudicotyledons</taxon>
        <taxon>Gunneridae</taxon>
        <taxon>Pentapetalae</taxon>
        <taxon>rosids</taxon>
        <taxon>malvids</taxon>
        <taxon>Malvales</taxon>
        <taxon>Dipterocarpaceae</taxon>
        <taxon>Rubroshorea</taxon>
    </lineage>
</organism>
<reference evidence="1 2" key="1">
    <citation type="journal article" date="2021" name="Commun. Biol.">
        <title>The genome of Shorea leprosula (Dipterocarpaceae) highlights the ecological relevance of drought in aseasonal tropical rainforests.</title>
        <authorList>
            <person name="Ng K.K.S."/>
            <person name="Kobayashi M.J."/>
            <person name="Fawcett J.A."/>
            <person name="Hatakeyama M."/>
            <person name="Paape T."/>
            <person name="Ng C.H."/>
            <person name="Ang C.C."/>
            <person name="Tnah L.H."/>
            <person name="Lee C.T."/>
            <person name="Nishiyama T."/>
            <person name="Sese J."/>
            <person name="O'Brien M.J."/>
            <person name="Copetti D."/>
            <person name="Mohd Noor M.I."/>
            <person name="Ong R.C."/>
            <person name="Putra M."/>
            <person name="Sireger I.Z."/>
            <person name="Indrioko S."/>
            <person name="Kosugi Y."/>
            <person name="Izuno A."/>
            <person name="Isagi Y."/>
            <person name="Lee S.L."/>
            <person name="Shimizu K.K."/>
        </authorList>
    </citation>
    <scope>NUCLEOTIDE SEQUENCE [LARGE SCALE GENOMIC DNA]</scope>
    <source>
        <strain evidence="1">214</strain>
    </source>
</reference>
<name>A0AAV5MPQ2_9ROSI</name>